<reference evidence="1" key="2">
    <citation type="submission" date="2023-06" db="EMBL/GenBank/DDBJ databases">
        <authorList>
            <consortium name="Lawrence Berkeley National Laboratory"/>
            <person name="Haridas S."/>
            <person name="Hensen N."/>
            <person name="Bonometti L."/>
            <person name="Westerberg I."/>
            <person name="Brannstrom I.O."/>
            <person name="Guillou S."/>
            <person name="Cros-Aarteil S."/>
            <person name="Calhoun S."/>
            <person name="Kuo A."/>
            <person name="Mondo S."/>
            <person name="Pangilinan J."/>
            <person name="Riley R."/>
            <person name="Labutti K."/>
            <person name="Andreopoulos B."/>
            <person name="Lipzen A."/>
            <person name="Chen C."/>
            <person name="Yanf M."/>
            <person name="Daum C."/>
            <person name="Ng V."/>
            <person name="Clum A."/>
            <person name="Steindorff A."/>
            <person name="Ohm R."/>
            <person name="Martin F."/>
            <person name="Silar P."/>
            <person name="Natvig D."/>
            <person name="Lalanne C."/>
            <person name="Gautier V."/>
            <person name="Ament-Velasquez S.L."/>
            <person name="Kruys A."/>
            <person name="Hutchinson M.I."/>
            <person name="Powell A.J."/>
            <person name="Barry K."/>
            <person name="Miller A.N."/>
            <person name="Grigoriev I.V."/>
            <person name="Debuchy R."/>
            <person name="Gladieux P."/>
            <person name="Thoren M.H."/>
            <person name="Johannesson H."/>
        </authorList>
    </citation>
    <scope>NUCLEOTIDE SEQUENCE</scope>
    <source>
        <strain evidence="1">CBS 958.72</strain>
    </source>
</reference>
<dbReference type="Proteomes" id="UP001287356">
    <property type="component" value="Unassembled WGS sequence"/>
</dbReference>
<proteinExistence type="predicted"/>
<gene>
    <name evidence="1" type="ORF">B0T24DRAFT_130415</name>
</gene>
<dbReference type="EMBL" id="JAULSN010000016">
    <property type="protein sequence ID" value="KAK3358452.1"/>
    <property type="molecule type" value="Genomic_DNA"/>
</dbReference>
<keyword evidence="2" id="KW-1185">Reference proteome</keyword>
<comment type="caution">
    <text evidence="1">The sequence shown here is derived from an EMBL/GenBank/DDBJ whole genome shotgun (WGS) entry which is preliminary data.</text>
</comment>
<organism evidence="1 2">
    <name type="scientific">Lasiosphaeria ovina</name>
    <dbReference type="NCBI Taxonomy" id="92902"/>
    <lineage>
        <taxon>Eukaryota</taxon>
        <taxon>Fungi</taxon>
        <taxon>Dikarya</taxon>
        <taxon>Ascomycota</taxon>
        <taxon>Pezizomycotina</taxon>
        <taxon>Sordariomycetes</taxon>
        <taxon>Sordariomycetidae</taxon>
        <taxon>Sordariales</taxon>
        <taxon>Lasiosphaeriaceae</taxon>
        <taxon>Lasiosphaeria</taxon>
    </lineage>
</organism>
<dbReference type="AlphaFoldDB" id="A0AAE0MXE3"/>
<accession>A0AAE0MXE3</accession>
<evidence type="ECO:0000313" key="1">
    <source>
        <dbReference type="EMBL" id="KAK3358452.1"/>
    </source>
</evidence>
<reference evidence="1" key="1">
    <citation type="journal article" date="2023" name="Mol. Phylogenet. Evol.">
        <title>Genome-scale phylogeny and comparative genomics of the fungal order Sordariales.</title>
        <authorList>
            <person name="Hensen N."/>
            <person name="Bonometti L."/>
            <person name="Westerberg I."/>
            <person name="Brannstrom I.O."/>
            <person name="Guillou S."/>
            <person name="Cros-Aarteil S."/>
            <person name="Calhoun S."/>
            <person name="Haridas S."/>
            <person name="Kuo A."/>
            <person name="Mondo S."/>
            <person name="Pangilinan J."/>
            <person name="Riley R."/>
            <person name="LaButti K."/>
            <person name="Andreopoulos B."/>
            <person name="Lipzen A."/>
            <person name="Chen C."/>
            <person name="Yan M."/>
            <person name="Daum C."/>
            <person name="Ng V."/>
            <person name="Clum A."/>
            <person name="Steindorff A."/>
            <person name="Ohm R.A."/>
            <person name="Martin F."/>
            <person name="Silar P."/>
            <person name="Natvig D.O."/>
            <person name="Lalanne C."/>
            <person name="Gautier V."/>
            <person name="Ament-Velasquez S.L."/>
            <person name="Kruys A."/>
            <person name="Hutchinson M.I."/>
            <person name="Powell A.J."/>
            <person name="Barry K."/>
            <person name="Miller A.N."/>
            <person name="Grigoriev I.V."/>
            <person name="Debuchy R."/>
            <person name="Gladieux P."/>
            <person name="Hiltunen Thoren M."/>
            <person name="Johannesson H."/>
        </authorList>
    </citation>
    <scope>NUCLEOTIDE SEQUENCE</scope>
    <source>
        <strain evidence="1">CBS 958.72</strain>
    </source>
</reference>
<name>A0AAE0MXE3_9PEZI</name>
<sequence length="220" mass="24776">MGLGVGDMGRTSCIGGVWQCLFGMMANPQNWCGLREAEFVVVDDVQATTDHILYIQSGPAWGWASSCRAVRYRPTDKRGGPADAAWSFPTVLSFRTAKIKCTYKYECTSKAVATDENQSVYVFLWLLHWAFTRDPLRWVTRWRAVPLWRLGPAIDLVLSLSRHNNRRGAAAAARRLQVGIRRATVGPTRLSCFLGIRFGRDKKEDAAQPRGHVQYRVAEK</sequence>
<evidence type="ECO:0000313" key="2">
    <source>
        <dbReference type="Proteomes" id="UP001287356"/>
    </source>
</evidence>
<protein>
    <submittedName>
        <fullName evidence="1">Uncharacterized protein</fullName>
    </submittedName>
</protein>